<dbReference type="VEuPathDB" id="MicrosporidiaDB:NBO_10g0012"/>
<organism evidence="2 3">
    <name type="scientific">Nosema bombycis (strain CQ1 / CVCC 102059)</name>
    <name type="common">Microsporidian parasite</name>
    <name type="synonym">Pebrine of silkworm</name>
    <dbReference type="NCBI Taxonomy" id="578461"/>
    <lineage>
        <taxon>Eukaryota</taxon>
        <taxon>Fungi</taxon>
        <taxon>Fungi incertae sedis</taxon>
        <taxon>Microsporidia</taxon>
        <taxon>Nosematidae</taxon>
        <taxon>Nosema</taxon>
    </lineage>
</organism>
<evidence type="ECO:0000313" key="2">
    <source>
        <dbReference type="EMBL" id="EOB15021.1"/>
    </source>
</evidence>
<keyword evidence="3" id="KW-1185">Reference proteome</keyword>
<sequence length="387" mass="44760">MESPRNVPGTKQIKNSLIDLKTEMQKIIDNIKDLASKIDDIKRNDALNSPKAPLISEKRNLKNEIGDLRGNRKIIFDQIKDLEDVYGDLSSRKDDNKNLMSTDSIEKRLKEINLEVLKFPHSSQKSKEIEDEIKQLKGKKLNIETEQKKNEILKKAQDKFYNLKGTVREYNKEIAEKNNKLQEIEKALEDLDSQEPVVNPVIEGFEKAIEILKIKKEEVQKKINSHREELTRKREEFDKFLKMKAEQEAYEKRKKAILDKIIQLEERKAAFVAEQNNCDASKFDSVVYALSKFKGAKEGNISFPLDLVLSLTKFKVKIPSQTAQIQTAISDLESKKAEFLKNMTSRTKELEKKICDVDDLIQAERETMASIPVVEMTLPPYFTKTRK</sequence>
<feature type="coiled-coil region" evidence="1">
    <location>
        <begin position="17"/>
        <end position="44"/>
    </location>
</feature>
<evidence type="ECO:0000256" key="1">
    <source>
        <dbReference type="SAM" id="Coils"/>
    </source>
</evidence>
<dbReference type="OrthoDB" id="2195113at2759"/>
<feature type="coiled-coil region" evidence="1">
    <location>
        <begin position="126"/>
        <end position="267"/>
    </location>
</feature>
<dbReference type="OMA" id="KMPRPVF"/>
<dbReference type="STRING" id="578461.R0KVU1"/>
<keyword evidence="1" id="KW-0175">Coiled coil</keyword>
<dbReference type="Gene3D" id="1.10.287.1490">
    <property type="match status" value="1"/>
</dbReference>
<reference evidence="2 3" key="1">
    <citation type="journal article" date="2013" name="BMC Genomics">
        <title>Comparative genomics of parasitic silkworm microsporidia reveal an association between genome expansion and host adaptation.</title>
        <authorList>
            <person name="Pan G."/>
            <person name="Xu J."/>
            <person name="Li T."/>
            <person name="Xia Q."/>
            <person name="Liu S.L."/>
            <person name="Zhang G."/>
            <person name="Li S."/>
            <person name="Li C."/>
            <person name="Liu H."/>
            <person name="Yang L."/>
            <person name="Liu T."/>
            <person name="Zhang X."/>
            <person name="Wu Z."/>
            <person name="Fan W."/>
            <person name="Dang X."/>
            <person name="Xiang H."/>
            <person name="Tao M."/>
            <person name="Li Y."/>
            <person name="Hu J."/>
            <person name="Li Z."/>
            <person name="Lin L."/>
            <person name="Luo J."/>
            <person name="Geng L."/>
            <person name="Wang L."/>
            <person name="Long M."/>
            <person name="Wan Y."/>
            <person name="He N."/>
            <person name="Zhang Z."/>
            <person name="Lu C."/>
            <person name="Keeling P.J."/>
            <person name="Wang J."/>
            <person name="Xiang Z."/>
            <person name="Zhou Z."/>
        </authorList>
    </citation>
    <scope>NUCLEOTIDE SEQUENCE [LARGE SCALE GENOMIC DNA]</scope>
    <source>
        <strain evidence="3">CQ1 / CVCC 102059</strain>
    </source>
</reference>
<gene>
    <name evidence="2" type="ORF">NBO_10g0012</name>
</gene>
<accession>R0KVU1</accession>
<dbReference type="Proteomes" id="UP000016927">
    <property type="component" value="Unassembled WGS sequence"/>
</dbReference>
<protein>
    <submittedName>
        <fullName evidence="2">Uncharacterized protein</fullName>
    </submittedName>
</protein>
<dbReference type="EMBL" id="KB908918">
    <property type="protein sequence ID" value="EOB15021.1"/>
    <property type="molecule type" value="Genomic_DNA"/>
</dbReference>
<evidence type="ECO:0000313" key="3">
    <source>
        <dbReference type="Proteomes" id="UP000016927"/>
    </source>
</evidence>
<proteinExistence type="predicted"/>
<dbReference type="HOGENOM" id="CLU_055474_0_0_1"/>
<dbReference type="AlphaFoldDB" id="R0KVU1"/>
<name>R0KVU1_NOSB1</name>